<dbReference type="Gene3D" id="3.40.50.720">
    <property type="entry name" value="NAD(P)-binding Rossmann-like Domain"/>
    <property type="match status" value="1"/>
</dbReference>
<dbReference type="PRINTS" id="PR00081">
    <property type="entry name" value="GDHRDH"/>
</dbReference>
<dbReference type="SMART" id="SM00822">
    <property type="entry name" value="PKS_KR"/>
    <property type="match status" value="1"/>
</dbReference>
<proteinExistence type="inferred from homology"/>
<evidence type="ECO:0000256" key="2">
    <source>
        <dbReference type="ARBA" id="ARBA00023002"/>
    </source>
</evidence>
<evidence type="ECO:0000313" key="6">
    <source>
        <dbReference type="Proteomes" id="UP000676967"/>
    </source>
</evidence>
<dbReference type="Pfam" id="PF00106">
    <property type="entry name" value="adh_short"/>
    <property type="match status" value="1"/>
</dbReference>
<keyword evidence="6" id="KW-1185">Reference proteome</keyword>
<organism evidence="5 6">
    <name type="scientific">Actinoplanes ianthinogenes</name>
    <dbReference type="NCBI Taxonomy" id="122358"/>
    <lineage>
        <taxon>Bacteria</taxon>
        <taxon>Bacillati</taxon>
        <taxon>Actinomycetota</taxon>
        <taxon>Actinomycetes</taxon>
        <taxon>Micromonosporales</taxon>
        <taxon>Micromonosporaceae</taxon>
        <taxon>Actinoplanes</taxon>
    </lineage>
</organism>
<evidence type="ECO:0000259" key="4">
    <source>
        <dbReference type="SMART" id="SM00822"/>
    </source>
</evidence>
<comment type="similarity">
    <text evidence="1 3">Belongs to the short-chain dehydrogenases/reductases (SDR) family.</text>
</comment>
<dbReference type="EMBL" id="AP023356">
    <property type="protein sequence ID" value="BCJ40850.1"/>
    <property type="molecule type" value="Genomic_DNA"/>
</dbReference>
<feature type="domain" description="Ketoreductase" evidence="4">
    <location>
        <begin position="12"/>
        <end position="188"/>
    </location>
</feature>
<dbReference type="InterPro" id="IPR002347">
    <property type="entry name" value="SDR_fam"/>
</dbReference>
<keyword evidence="2" id="KW-0560">Oxidoreductase</keyword>
<name>A0ABM7LNR7_9ACTN</name>
<evidence type="ECO:0000256" key="3">
    <source>
        <dbReference type="RuleBase" id="RU000363"/>
    </source>
</evidence>
<dbReference type="CDD" id="cd05233">
    <property type="entry name" value="SDR_c"/>
    <property type="match status" value="1"/>
</dbReference>
<sequence>MHGMSAVDYRSQTVLITGASAGLGAEFARKLAARGANLVLVARRADRLADLKAELAGTGVTVTTIAMDLAVPDAGPRLRAAVAGERVTSLINNAGFGTNRPFHEEDPDRVLDEITLNVTSLVGITRAFIDELRAGDGFLINLASVAAYQPNPRMAVYGATKAFVLSFTEALWFESRNTGLRVLAVSPGATETEFFEVAGQGADGGTRRMRADQVVDAALRSLDRRNPPPSVVTGGLNRVMTGAGRLVTRRFLARVVGTLMDRSAASLSSPV</sequence>
<accession>A0ABM7LNR7</accession>
<evidence type="ECO:0000256" key="1">
    <source>
        <dbReference type="ARBA" id="ARBA00006484"/>
    </source>
</evidence>
<gene>
    <name evidence="5" type="ORF">Aiant_15070</name>
</gene>
<dbReference type="Proteomes" id="UP000676967">
    <property type="component" value="Chromosome"/>
</dbReference>
<protein>
    <submittedName>
        <fullName evidence="5">Dehydrogenase</fullName>
    </submittedName>
</protein>
<evidence type="ECO:0000313" key="5">
    <source>
        <dbReference type="EMBL" id="BCJ40850.1"/>
    </source>
</evidence>
<dbReference type="InterPro" id="IPR036291">
    <property type="entry name" value="NAD(P)-bd_dom_sf"/>
</dbReference>
<dbReference type="PANTHER" id="PTHR42901:SF1">
    <property type="entry name" value="ALCOHOL DEHYDROGENASE"/>
    <property type="match status" value="1"/>
</dbReference>
<dbReference type="PIRSF" id="PIRSF000126">
    <property type="entry name" value="11-beta-HSD1"/>
    <property type="match status" value="1"/>
</dbReference>
<reference evidence="5 6" key="1">
    <citation type="submission" date="2020-08" db="EMBL/GenBank/DDBJ databases">
        <title>Whole genome shotgun sequence of Actinoplanes ianthinogenes NBRC 13996.</title>
        <authorList>
            <person name="Komaki H."/>
            <person name="Tamura T."/>
        </authorList>
    </citation>
    <scope>NUCLEOTIDE SEQUENCE [LARGE SCALE GENOMIC DNA]</scope>
    <source>
        <strain evidence="5 6">NBRC 13996</strain>
    </source>
</reference>
<dbReference type="SUPFAM" id="SSF51735">
    <property type="entry name" value="NAD(P)-binding Rossmann-fold domains"/>
    <property type="match status" value="1"/>
</dbReference>
<dbReference type="PANTHER" id="PTHR42901">
    <property type="entry name" value="ALCOHOL DEHYDROGENASE"/>
    <property type="match status" value="1"/>
</dbReference>
<dbReference type="PRINTS" id="PR00080">
    <property type="entry name" value="SDRFAMILY"/>
</dbReference>
<dbReference type="InterPro" id="IPR057326">
    <property type="entry name" value="KR_dom"/>
</dbReference>